<accession>A0A1W1BD44</accession>
<dbReference type="EMBL" id="FPHC01000022">
    <property type="protein sequence ID" value="SFV51403.1"/>
    <property type="molecule type" value="Genomic_DNA"/>
</dbReference>
<protein>
    <submittedName>
        <fullName evidence="1">Uncharacterized protein</fullName>
    </submittedName>
</protein>
<reference evidence="1" key="1">
    <citation type="submission" date="2016-10" db="EMBL/GenBank/DDBJ databases">
        <authorList>
            <person name="de Groot N.N."/>
        </authorList>
    </citation>
    <scope>NUCLEOTIDE SEQUENCE</scope>
</reference>
<sequence length="390" mass="44712">MNTLKIILLTLLLTSLQAKSAKWQKLQGIDSYLGSDYHLKKDVSYMEIRWYATRKSRKITKTLQLYRKPLESYPQSLIAKFKSLKPRYSNSADIGGSGNAFFIDTNGKMFQMDMKKDIISLLGKIDRPAEVELILYLNHEEGRGYYKKLSKGYKIKSIAKLKQCTNRVRYSFISYSGKYIPDGNYKLQRVGCKERSHTKFIKSRRVSYESYEKIVLDDKGDLYLLGVAKKSKSSDDYESIYLLDKYSSRGRKIWSKRLELQSANGLLYKNGSIYILSNQKPKARFLPNGKRVGLKDKNIMKVENSRGDAKYSPEGLPNKEEALGFYLHDYAKDKRGNIYIVGSEVFYPSGTPDEIPNGECGNTEELLGALVARLSSRGKTIWARVVDRDE</sequence>
<dbReference type="AlphaFoldDB" id="A0A1W1BD44"/>
<evidence type="ECO:0000313" key="1">
    <source>
        <dbReference type="EMBL" id="SFV51403.1"/>
    </source>
</evidence>
<proteinExistence type="predicted"/>
<gene>
    <name evidence="1" type="ORF">MNB_SV-6-1479</name>
</gene>
<name>A0A1W1BD44_9ZZZZ</name>
<organism evidence="1">
    <name type="scientific">hydrothermal vent metagenome</name>
    <dbReference type="NCBI Taxonomy" id="652676"/>
    <lineage>
        <taxon>unclassified sequences</taxon>
        <taxon>metagenomes</taxon>
        <taxon>ecological metagenomes</taxon>
    </lineage>
</organism>